<name>A0A0E9SPP2_ANGAN</name>
<sequence>MMASWRITEE</sequence>
<evidence type="ECO:0000313" key="1">
    <source>
        <dbReference type="EMBL" id="JAH42655.1"/>
    </source>
</evidence>
<proteinExistence type="predicted"/>
<protein>
    <submittedName>
        <fullName evidence="1">Uncharacterized protein</fullName>
    </submittedName>
</protein>
<dbReference type="EMBL" id="GBXM01065922">
    <property type="protein sequence ID" value="JAH42655.1"/>
    <property type="molecule type" value="Transcribed_RNA"/>
</dbReference>
<organism evidence="1">
    <name type="scientific">Anguilla anguilla</name>
    <name type="common">European freshwater eel</name>
    <name type="synonym">Muraena anguilla</name>
    <dbReference type="NCBI Taxonomy" id="7936"/>
    <lineage>
        <taxon>Eukaryota</taxon>
        <taxon>Metazoa</taxon>
        <taxon>Chordata</taxon>
        <taxon>Craniata</taxon>
        <taxon>Vertebrata</taxon>
        <taxon>Euteleostomi</taxon>
        <taxon>Actinopterygii</taxon>
        <taxon>Neopterygii</taxon>
        <taxon>Teleostei</taxon>
        <taxon>Anguilliformes</taxon>
        <taxon>Anguillidae</taxon>
        <taxon>Anguilla</taxon>
    </lineage>
</organism>
<reference evidence="1" key="2">
    <citation type="journal article" date="2015" name="Fish Shellfish Immunol.">
        <title>Early steps in the European eel (Anguilla anguilla)-Vibrio vulnificus interaction in the gills: Role of the RtxA13 toxin.</title>
        <authorList>
            <person name="Callol A."/>
            <person name="Pajuelo D."/>
            <person name="Ebbesson L."/>
            <person name="Teles M."/>
            <person name="MacKenzie S."/>
            <person name="Amaro C."/>
        </authorList>
    </citation>
    <scope>NUCLEOTIDE SEQUENCE</scope>
</reference>
<accession>A0A0E9SPP2</accession>
<reference evidence="1" key="1">
    <citation type="submission" date="2014-11" db="EMBL/GenBank/DDBJ databases">
        <authorList>
            <person name="Amaro Gonzalez C."/>
        </authorList>
    </citation>
    <scope>NUCLEOTIDE SEQUENCE</scope>
</reference>